<dbReference type="AlphaFoldDB" id="A0A2T7BPY1"/>
<reference evidence="1 2" key="1">
    <citation type="submission" date="2018-04" db="EMBL/GenBank/DDBJ databases">
        <title>Chitinophaga fuyangensis sp. nov., isolated from soil in a chemical factory.</title>
        <authorList>
            <person name="Chen K."/>
        </authorList>
    </citation>
    <scope>NUCLEOTIDE SEQUENCE [LARGE SCALE GENOMIC DNA]</scope>
    <source>
        <strain evidence="1 2">LY-1</strain>
    </source>
</reference>
<proteinExistence type="predicted"/>
<accession>A0A2T7BPY1</accession>
<dbReference type="EMBL" id="QCYK01000001">
    <property type="protein sequence ID" value="PUZ29734.1"/>
    <property type="molecule type" value="Genomic_DNA"/>
</dbReference>
<comment type="caution">
    <text evidence="1">The sequence shown here is derived from an EMBL/GenBank/DDBJ whole genome shotgun (WGS) entry which is preliminary data.</text>
</comment>
<gene>
    <name evidence="1" type="ORF">DCC81_09925</name>
</gene>
<dbReference type="RefSeq" id="WP_108686372.1">
    <property type="nucleotide sequence ID" value="NZ_QCYK01000001.1"/>
</dbReference>
<keyword evidence="2" id="KW-1185">Reference proteome</keyword>
<evidence type="ECO:0000313" key="2">
    <source>
        <dbReference type="Proteomes" id="UP000244450"/>
    </source>
</evidence>
<name>A0A2T7BPY1_9BACT</name>
<sequence>MKIERYPIHVEFNGAQYDLPVEIRTEGIAYRIAVVLNGTEVFYLRDHQGRMIAMYHTSQCDPALLYLIGQAIREQRPVPA</sequence>
<dbReference type="OrthoDB" id="679198at2"/>
<protein>
    <submittedName>
        <fullName evidence="1">Uncharacterized protein</fullName>
    </submittedName>
</protein>
<evidence type="ECO:0000313" key="1">
    <source>
        <dbReference type="EMBL" id="PUZ29734.1"/>
    </source>
</evidence>
<dbReference type="Proteomes" id="UP000244450">
    <property type="component" value="Unassembled WGS sequence"/>
</dbReference>
<organism evidence="1 2">
    <name type="scientific">Chitinophaga parva</name>
    <dbReference type="NCBI Taxonomy" id="2169414"/>
    <lineage>
        <taxon>Bacteria</taxon>
        <taxon>Pseudomonadati</taxon>
        <taxon>Bacteroidota</taxon>
        <taxon>Chitinophagia</taxon>
        <taxon>Chitinophagales</taxon>
        <taxon>Chitinophagaceae</taxon>
        <taxon>Chitinophaga</taxon>
    </lineage>
</organism>